<dbReference type="RefSeq" id="WP_012791076.1">
    <property type="nucleotide sequence ID" value="NC_013132.1"/>
</dbReference>
<dbReference type="AlphaFoldDB" id="A0A979G4V0"/>
<evidence type="ECO:0000259" key="8">
    <source>
        <dbReference type="Pfam" id="PF12704"/>
    </source>
</evidence>
<dbReference type="Pfam" id="PF02687">
    <property type="entry name" value="FtsX"/>
    <property type="match status" value="2"/>
</dbReference>
<feature type="transmembrane region" description="Helical" evidence="6">
    <location>
        <begin position="349"/>
        <end position="371"/>
    </location>
</feature>
<keyword evidence="4 6" id="KW-1133">Transmembrane helix</keyword>
<evidence type="ECO:0000256" key="4">
    <source>
        <dbReference type="ARBA" id="ARBA00022989"/>
    </source>
</evidence>
<proteinExistence type="predicted"/>
<dbReference type="GO" id="GO:0005886">
    <property type="term" value="C:plasma membrane"/>
    <property type="evidence" value="ECO:0007669"/>
    <property type="project" value="UniProtKB-SubCell"/>
</dbReference>
<reference evidence="9 10" key="2">
    <citation type="journal article" date="2010" name="Stand. Genomic Sci.">
        <title>Complete genome sequence of Chitinophaga pinensis type strain (UQM 2034).</title>
        <authorList>
            <person name="Glavina Del Rio T."/>
            <person name="Abt B."/>
            <person name="Spring S."/>
            <person name="Lapidus A."/>
            <person name="Nolan M."/>
            <person name="Tice H."/>
            <person name="Copeland A."/>
            <person name="Cheng J.F."/>
            <person name="Chen F."/>
            <person name="Bruce D."/>
            <person name="Goodwin L."/>
            <person name="Pitluck S."/>
            <person name="Ivanova N."/>
            <person name="Mavromatis K."/>
            <person name="Mikhailova N."/>
            <person name="Pati A."/>
            <person name="Chen A."/>
            <person name="Palaniappan K."/>
            <person name="Land M."/>
            <person name="Hauser L."/>
            <person name="Chang Y.J."/>
            <person name="Jeffries C.D."/>
            <person name="Chain P."/>
            <person name="Saunders E."/>
            <person name="Detter J.C."/>
            <person name="Brettin T."/>
            <person name="Rohde M."/>
            <person name="Goker M."/>
            <person name="Bristow J."/>
            <person name="Eisen J.A."/>
            <person name="Markowitz V."/>
            <person name="Hugenholtz P."/>
            <person name="Kyrpides N.C."/>
            <person name="Klenk H.P."/>
            <person name="Lucas S."/>
        </authorList>
    </citation>
    <scope>NUCLEOTIDE SEQUENCE [LARGE SCALE GENOMIC DNA]</scope>
    <source>
        <strain evidence="10">ATCC 43595 / DSM 2588 / LMG 13176 / NBRC 15968 / NCIMB 11800 / UQM 2034</strain>
    </source>
</reference>
<gene>
    <name evidence="9" type="ordered locus">Cpin_3433</name>
</gene>
<dbReference type="Pfam" id="PF12704">
    <property type="entry name" value="MacB_PCD"/>
    <property type="match status" value="1"/>
</dbReference>
<name>A0A979G4V0_CHIPD</name>
<dbReference type="InterPro" id="IPR025857">
    <property type="entry name" value="MacB_PCD"/>
</dbReference>
<feature type="domain" description="MacB-like periplasmic core" evidence="8">
    <location>
        <begin position="20"/>
        <end position="247"/>
    </location>
</feature>
<evidence type="ECO:0000313" key="10">
    <source>
        <dbReference type="Proteomes" id="UP000002215"/>
    </source>
</evidence>
<evidence type="ECO:0000256" key="5">
    <source>
        <dbReference type="ARBA" id="ARBA00023136"/>
    </source>
</evidence>
<evidence type="ECO:0000256" key="1">
    <source>
        <dbReference type="ARBA" id="ARBA00004651"/>
    </source>
</evidence>
<feature type="transmembrane region" description="Helical" evidence="6">
    <location>
        <begin position="775"/>
        <end position="795"/>
    </location>
</feature>
<evidence type="ECO:0000256" key="6">
    <source>
        <dbReference type="SAM" id="Phobius"/>
    </source>
</evidence>
<dbReference type="Proteomes" id="UP000002215">
    <property type="component" value="Chromosome"/>
</dbReference>
<feature type="transmembrane region" description="Helical" evidence="6">
    <location>
        <begin position="436"/>
        <end position="457"/>
    </location>
</feature>
<dbReference type="KEGG" id="cpi:Cpin_3433"/>
<dbReference type="InterPro" id="IPR050250">
    <property type="entry name" value="Macrolide_Exporter_MacB"/>
</dbReference>
<sequence>MIRNYLKIAFRNLLRNKTFSVINIVGLSVGTVCCLYIILYVTGQYSYDQQHLHAADIYRINSRITVEGVFHDNATSSPPIAPAMKNDFPEVEEYTRVVPTVNLGAAQHLLTHQEESIYERNAVYADSTFFNVFNFHFIYGTPRNALADPYTVVLMKNTAEKLFGNSDPVGKTIEMSNAYGKNSFRVTGVVDERLGKSHLKANIFMAMNSGGMGAYTKENNSWAAYNYVAAYVKLRPGTDVASLEGKLPTFLTQYGAQQLKDHGMKKELHLQQLGSIHTTKGYDNELTPPNDRSFLNRLLLIAILIQVMACINFMNLSTARASKRAKEVGIRKVIGARINHIVSQFLGEALLLSVLAILVSIPLLAILLPVLNRLTDADINIFSLMSYRFAFLLLAFIFITGLLAGSYPAFYLSAFRPISVLKGNFSSRLSSAGIRRLLIVFQFSLSIVFVSGIIIIARQLNYLKQMDIGFDRNQKLVFNFHTDEEKTRLNAFMSDLRQLTGVKTVSQADNYPSQKISHDWPYFLEAAGAVIGKDVQFIFSDENYIKALGVKMLSGRDFRAGDSGKVVINETFAKALGLTALNAPGRRLYPQHDADEPVIFAEIIGVMKDYNNNSLHDEVQPLMLRYNPENATNNIIAAADTKDYQQLLKNINNVWRRHFPQTPFAYTFLDEDVQQQYEAEVTLSNIINAFTLIAIFICCLGLFGLSAFMAEQRKKEIGIRKVLGANLLILVTLLSKDFLKLAGIALVVAIPVAWWALDKWLQTFAYRITPGWWEFALAGFVVMLIALSTVSIQAIRSAVANPVKSLKAE</sequence>
<comment type="subcellular location">
    <subcellularLocation>
        <location evidence="1">Cell membrane</location>
        <topology evidence="1">Multi-pass membrane protein</topology>
    </subcellularLocation>
</comment>
<feature type="transmembrane region" description="Helical" evidence="6">
    <location>
        <begin position="391"/>
        <end position="415"/>
    </location>
</feature>
<protein>
    <recommendedName>
        <fullName evidence="11">FtsX-like permease family protein</fullName>
    </recommendedName>
</protein>
<reference evidence="10" key="1">
    <citation type="submission" date="2009-08" db="EMBL/GenBank/DDBJ databases">
        <title>The complete genome of Chitinophaga pinensis DSM 2588.</title>
        <authorList>
            <consortium name="US DOE Joint Genome Institute (JGI-PGF)"/>
            <person name="Lucas S."/>
            <person name="Copeland A."/>
            <person name="Lapidus A."/>
            <person name="Glavina del Rio T."/>
            <person name="Dalin E."/>
            <person name="Tice H."/>
            <person name="Bruce D."/>
            <person name="Goodwin L."/>
            <person name="Pitluck S."/>
            <person name="Kyrpides N."/>
            <person name="Mavromatis K."/>
            <person name="Ivanova N."/>
            <person name="Mikhailova N."/>
            <person name="Sims D."/>
            <person name="Meinche L."/>
            <person name="Brettin T."/>
            <person name="Detter J.C."/>
            <person name="Han C."/>
            <person name="Larimer F."/>
            <person name="Land M."/>
            <person name="Hauser L."/>
            <person name="Markowitz V."/>
            <person name="Cheng J.-F."/>
            <person name="Hugenholtz P."/>
            <person name="Woyke T."/>
            <person name="Wu D."/>
            <person name="Spring S."/>
            <person name="Klenk H.-P."/>
            <person name="Eisen J.A."/>
        </authorList>
    </citation>
    <scope>NUCLEOTIDE SEQUENCE [LARGE SCALE GENOMIC DNA]</scope>
    <source>
        <strain evidence="10">ATCC 43595 / DSM 2588 / LMG 13176 / NBRC 15968 / NCIMB 11800 / UQM 2034</strain>
    </source>
</reference>
<dbReference type="EMBL" id="CP001699">
    <property type="protein sequence ID" value="ACU60900.1"/>
    <property type="molecule type" value="Genomic_DNA"/>
</dbReference>
<dbReference type="InterPro" id="IPR003838">
    <property type="entry name" value="ABC3_permease_C"/>
</dbReference>
<feature type="domain" description="ABC3 transporter permease C-terminal" evidence="7">
    <location>
        <begin position="689"/>
        <end position="798"/>
    </location>
</feature>
<keyword evidence="5 6" id="KW-0472">Membrane</keyword>
<feature type="transmembrane region" description="Helical" evidence="6">
    <location>
        <begin position="294"/>
        <end position="316"/>
    </location>
</feature>
<evidence type="ECO:0000256" key="3">
    <source>
        <dbReference type="ARBA" id="ARBA00022692"/>
    </source>
</evidence>
<evidence type="ECO:0008006" key="11">
    <source>
        <dbReference type="Google" id="ProtNLM"/>
    </source>
</evidence>
<feature type="transmembrane region" description="Helical" evidence="6">
    <location>
        <begin position="722"/>
        <end position="755"/>
    </location>
</feature>
<dbReference type="PANTHER" id="PTHR30572">
    <property type="entry name" value="MEMBRANE COMPONENT OF TRANSPORTER-RELATED"/>
    <property type="match status" value="1"/>
</dbReference>
<evidence type="ECO:0000256" key="2">
    <source>
        <dbReference type="ARBA" id="ARBA00022475"/>
    </source>
</evidence>
<dbReference type="GO" id="GO:0022857">
    <property type="term" value="F:transmembrane transporter activity"/>
    <property type="evidence" value="ECO:0007669"/>
    <property type="project" value="TreeGrafter"/>
</dbReference>
<feature type="transmembrane region" description="Helical" evidence="6">
    <location>
        <begin position="686"/>
        <end position="710"/>
    </location>
</feature>
<feature type="domain" description="ABC3 transporter permease C-terminal" evidence="7">
    <location>
        <begin position="300"/>
        <end position="413"/>
    </location>
</feature>
<dbReference type="PANTHER" id="PTHR30572:SF18">
    <property type="entry name" value="ABC-TYPE MACROLIDE FAMILY EXPORT SYSTEM PERMEASE COMPONENT 2"/>
    <property type="match status" value="1"/>
</dbReference>
<keyword evidence="3 6" id="KW-0812">Transmembrane</keyword>
<evidence type="ECO:0000313" key="9">
    <source>
        <dbReference type="EMBL" id="ACU60900.1"/>
    </source>
</evidence>
<evidence type="ECO:0000259" key="7">
    <source>
        <dbReference type="Pfam" id="PF02687"/>
    </source>
</evidence>
<keyword evidence="2" id="KW-1003">Cell membrane</keyword>
<feature type="transmembrane region" description="Helical" evidence="6">
    <location>
        <begin position="21"/>
        <end position="41"/>
    </location>
</feature>
<accession>A0A979G4V0</accession>
<organism evidence="9 10">
    <name type="scientific">Chitinophaga pinensis (strain ATCC 43595 / DSM 2588 / LMG 13176 / NBRC 15968 / NCIMB 11800 / UQM 2034)</name>
    <dbReference type="NCBI Taxonomy" id="485918"/>
    <lineage>
        <taxon>Bacteria</taxon>
        <taxon>Pseudomonadati</taxon>
        <taxon>Bacteroidota</taxon>
        <taxon>Chitinophagia</taxon>
        <taxon>Chitinophagales</taxon>
        <taxon>Chitinophagaceae</taxon>
        <taxon>Chitinophaga</taxon>
    </lineage>
</organism>